<dbReference type="Gene3D" id="1.10.10.60">
    <property type="entry name" value="Homeodomain-like"/>
    <property type="match status" value="1"/>
</dbReference>
<dbReference type="InterPro" id="IPR009057">
    <property type="entry name" value="Homeodomain-like_sf"/>
</dbReference>
<dbReference type="Proteomes" id="UP000272622">
    <property type="component" value="Chromosome"/>
</dbReference>
<organism evidence="6 7">
    <name type="scientific">Pseudomonas oryziphila</name>
    <dbReference type="NCBI Taxonomy" id="2894079"/>
    <lineage>
        <taxon>Bacteria</taxon>
        <taxon>Pseudomonadati</taxon>
        <taxon>Pseudomonadota</taxon>
        <taxon>Gammaproteobacteria</taxon>
        <taxon>Pseudomonadales</taxon>
        <taxon>Pseudomonadaceae</taxon>
        <taxon>Pseudomonas</taxon>
    </lineage>
</organism>
<dbReference type="SMART" id="SM00342">
    <property type="entry name" value="HTH_ARAC"/>
    <property type="match status" value="1"/>
</dbReference>
<dbReference type="PANTHER" id="PTHR46796:SF2">
    <property type="entry name" value="TRANSCRIPTIONAL REGULATORY PROTEIN"/>
    <property type="match status" value="1"/>
</dbReference>
<dbReference type="RefSeq" id="WP_125465097.1">
    <property type="nucleotide sequence ID" value="NZ_CP034337.1"/>
</dbReference>
<dbReference type="PROSITE" id="PS01124">
    <property type="entry name" value="HTH_ARAC_FAMILY_2"/>
    <property type="match status" value="1"/>
</dbReference>
<dbReference type="InterPro" id="IPR037923">
    <property type="entry name" value="HTH-like"/>
</dbReference>
<gene>
    <name evidence="6" type="ORF">EI693_19460</name>
</gene>
<dbReference type="InterPro" id="IPR050204">
    <property type="entry name" value="AraC_XylS_family_regulators"/>
</dbReference>
<reference evidence="6 7" key="1">
    <citation type="submission" date="2018-12" db="EMBL/GenBank/DDBJ databases">
        <authorList>
            <person name="Li S."/>
            <person name="Yang R."/>
            <person name="Chen G."/>
            <person name="Zou L."/>
            <person name="Zhang C."/>
            <person name="Chen Y."/>
            <person name="Liu Z."/>
            <person name="Li Y."/>
            <person name="Yan Y."/>
            <person name="Huang M."/>
            <person name="Chen T."/>
        </authorList>
    </citation>
    <scope>NUCLEOTIDE SEQUENCE [LARGE SCALE GENOMIC DNA]</scope>
    <source>
        <strain evidence="6 7">2014</strain>
    </source>
</reference>
<dbReference type="Pfam" id="PF02311">
    <property type="entry name" value="AraC_binding"/>
    <property type="match status" value="1"/>
</dbReference>
<dbReference type="Pfam" id="PF12833">
    <property type="entry name" value="HTH_18"/>
    <property type="match status" value="1"/>
</dbReference>
<dbReference type="SUPFAM" id="SSF46689">
    <property type="entry name" value="Homeodomain-like"/>
    <property type="match status" value="2"/>
</dbReference>
<accession>A0ABN5TM18</accession>
<name>A0ABN5TM18_9PSED</name>
<proteinExistence type="predicted"/>
<evidence type="ECO:0000259" key="5">
    <source>
        <dbReference type="PROSITE" id="PS01124"/>
    </source>
</evidence>
<dbReference type="PANTHER" id="PTHR46796">
    <property type="entry name" value="HTH-TYPE TRANSCRIPTIONAL ACTIVATOR RHAS-RELATED"/>
    <property type="match status" value="1"/>
</dbReference>
<protein>
    <submittedName>
        <fullName evidence="6">AraC family transcriptional regulator</fullName>
    </submittedName>
</protein>
<keyword evidence="2" id="KW-0238">DNA-binding</keyword>
<evidence type="ECO:0000313" key="6">
    <source>
        <dbReference type="EMBL" id="AZL75131.1"/>
    </source>
</evidence>
<dbReference type="InterPro" id="IPR018060">
    <property type="entry name" value="HTH_AraC"/>
</dbReference>
<keyword evidence="1" id="KW-0805">Transcription regulation</keyword>
<sequence length="269" mass="29677">MPLTSQPLLACAQLELSWVHAQGSASFARHTHDEYVLGANLRGAEQIWLDGRELAVPARRVTLYNPLAVQASTFGPDGVEYISLHLATDTLRQVIGDNNLRSTDQPPAFEQGILEHPGLFTALLDLARADAGEREQALLLLVAQLLEQPTATPGEQSVAVSRSLAAMNASLDSRLELEQLAELAGLSKYHYARCFKKATGLGPLQYHMQLRLIEARRRLRAGQHPQDVALDLGFYDQSHFIGAFRRVHGVTPQHYATHYKGGVARMNSR</sequence>
<evidence type="ECO:0000256" key="1">
    <source>
        <dbReference type="ARBA" id="ARBA00023015"/>
    </source>
</evidence>
<keyword evidence="7" id="KW-1185">Reference proteome</keyword>
<dbReference type="InterPro" id="IPR003313">
    <property type="entry name" value="AraC-bd"/>
</dbReference>
<feature type="domain" description="HTH araC/xylS-type" evidence="5">
    <location>
        <begin position="161"/>
        <end position="258"/>
    </location>
</feature>
<comment type="function">
    <text evidence="4">Regulatory protein of the TOL plasmid xyl operons. XylS activates the xylXYZLTEGFJQKIH operon required for the degradation of toluene, m-xylene and p-xylene.</text>
</comment>
<evidence type="ECO:0000256" key="2">
    <source>
        <dbReference type="ARBA" id="ARBA00023125"/>
    </source>
</evidence>
<evidence type="ECO:0000313" key="7">
    <source>
        <dbReference type="Proteomes" id="UP000272622"/>
    </source>
</evidence>
<dbReference type="SUPFAM" id="SSF51215">
    <property type="entry name" value="Regulatory protein AraC"/>
    <property type="match status" value="1"/>
</dbReference>
<dbReference type="EMBL" id="CP034337">
    <property type="protein sequence ID" value="AZL75131.1"/>
    <property type="molecule type" value="Genomic_DNA"/>
</dbReference>
<keyword evidence="3" id="KW-0804">Transcription</keyword>
<evidence type="ECO:0000256" key="4">
    <source>
        <dbReference type="ARBA" id="ARBA00037345"/>
    </source>
</evidence>
<evidence type="ECO:0000256" key="3">
    <source>
        <dbReference type="ARBA" id="ARBA00023163"/>
    </source>
</evidence>